<dbReference type="Gene3D" id="3.40.630.30">
    <property type="match status" value="1"/>
</dbReference>
<dbReference type="Pfam" id="PF13302">
    <property type="entry name" value="Acetyltransf_3"/>
    <property type="match status" value="1"/>
</dbReference>
<dbReference type="PANTHER" id="PTHR43792">
    <property type="entry name" value="GNAT FAMILY, PUTATIVE (AFU_ORTHOLOGUE AFUA_3G00765)-RELATED-RELATED"/>
    <property type="match status" value="1"/>
</dbReference>
<reference evidence="3" key="1">
    <citation type="submission" date="2015-03" db="EMBL/GenBank/DDBJ databases">
        <authorList>
            <consortium name="Pathogen Informatics"/>
        </authorList>
    </citation>
    <scope>NUCLEOTIDE SEQUENCE [LARGE SCALE GENOMIC DNA]</scope>
    <source>
        <strain evidence="3">R148</strain>
    </source>
</reference>
<dbReference type="EMBL" id="CWJI01000009">
    <property type="protein sequence ID" value="CRY55902.1"/>
    <property type="molecule type" value="Genomic_DNA"/>
</dbReference>
<dbReference type="InterPro" id="IPR016181">
    <property type="entry name" value="Acyl_CoA_acyltransferase"/>
</dbReference>
<dbReference type="PANTHER" id="PTHR43792:SF1">
    <property type="entry name" value="N-ACETYLTRANSFERASE DOMAIN-CONTAINING PROTEIN"/>
    <property type="match status" value="1"/>
</dbReference>
<accession>A0A0H5LYD9</accession>
<dbReference type="SUPFAM" id="SSF55729">
    <property type="entry name" value="Acyl-CoA N-acyltransferases (Nat)"/>
    <property type="match status" value="1"/>
</dbReference>
<gene>
    <name evidence="2" type="primary">ydaF_2</name>
    <name evidence="2" type="ORF">ERS008476_02919</name>
</gene>
<keyword evidence="2" id="KW-0012">Acyltransferase</keyword>
<proteinExistence type="predicted"/>
<organism evidence="2 3">
    <name type="scientific">Yersinia intermedia</name>
    <dbReference type="NCBI Taxonomy" id="631"/>
    <lineage>
        <taxon>Bacteria</taxon>
        <taxon>Pseudomonadati</taxon>
        <taxon>Pseudomonadota</taxon>
        <taxon>Gammaproteobacteria</taxon>
        <taxon>Enterobacterales</taxon>
        <taxon>Yersiniaceae</taxon>
        <taxon>Yersinia</taxon>
    </lineage>
</organism>
<dbReference type="Proteomes" id="UP000043316">
    <property type="component" value="Unassembled WGS sequence"/>
</dbReference>
<sequence length="192" mass="21663">MAPVIPMFGRAAISLKTPRLTLDSLSEQDWPLFLRLYQDPEVQRFIADPMDLAEIRSRFESRVMPWEKTASHWLCLVIRERESGQSVGLTGFLPEWSPLQQAEVGYAMLPSFQGQGFAKESLMAVLAFGFQQCLFHKMKATVTVGNDASRGVLERCGFQLEGTLRDNYLLGGQWCDDWVLGLLADEFQPASL</sequence>
<name>A0A0H5LYD9_YERIN</name>
<keyword evidence="2" id="KW-0808">Transferase</keyword>
<dbReference type="EC" id="2.3.1.-" evidence="2"/>
<evidence type="ECO:0000313" key="2">
    <source>
        <dbReference type="EMBL" id="CRY55902.1"/>
    </source>
</evidence>
<dbReference type="InterPro" id="IPR051531">
    <property type="entry name" value="N-acetyltransferase"/>
</dbReference>
<dbReference type="AlphaFoldDB" id="A0A0H5LYD9"/>
<evidence type="ECO:0000313" key="3">
    <source>
        <dbReference type="Proteomes" id="UP000043316"/>
    </source>
</evidence>
<feature type="domain" description="N-acetyltransferase" evidence="1">
    <location>
        <begin position="20"/>
        <end position="185"/>
    </location>
</feature>
<dbReference type="PROSITE" id="PS51186">
    <property type="entry name" value="GNAT"/>
    <property type="match status" value="1"/>
</dbReference>
<dbReference type="InterPro" id="IPR000182">
    <property type="entry name" value="GNAT_dom"/>
</dbReference>
<dbReference type="GO" id="GO:0016747">
    <property type="term" value="F:acyltransferase activity, transferring groups other than amino-acyl groups"/>
    <property type="evidence" value="ECO:0007669"/>
    <property type="project" value="InterPro"/>
</dbReference>
<evidence type="ECO:0000259" key="1">
    <source>
        <dbReference type="PROSITE" id="PS51186"/>
    </source>
</evidence>
<protein>
    <submittedName>
        <fullName evidence="2">Putative acetyltransferase</fullName>
        <ecNumber evidence="2">2.3.1.-</ecNumber>
    </submittedName>
</protein>